<dbReference type="Proteomes" id="UP001176960">
    <property type="component" value="Unassembled WGS sequence"/>
</dbReference>
<dbReference type="EMBL" id="CATKSH010000010">
    <property type="protein sequence ID" value="CAI9121084.1"/>
    <property type="molecule type" value="Genomic_DNA"/>
</dbReference>
<evidence type="ECO:0000313" key="1">
    <source>
        <dbReference type="EMBL" id="CAI9121084.1"/>
    </source>
</evidence>
<keyword evidence="2" id="KW-1185">Reference proteome</keyword>
<reference evidence="1" key="1">
    <citation type="submission" date="2023-03" db="EMBL/GenBank/DDBJ databases">
        <authorList>
            <person name="Cleenwerck I."/>
        </authorList>
    </citation>
    <scope>NUCLEOTIDE SEQUENCE</scope>
    <source>
        <strain evidence="1">LMG 32879</strain>
    </source>
</reference>
<accession>A0AA35Y1Z7</accession>
<protein>
    <submittedName>
        <fullName evidence="1">Uncharacterized protein</fullName>
    </submittedName>
</protein>
<dbReference type="RefSeq" id="WP_289842123.1">
    <property type="nucleotide sequence ID" value="NZ_CATKSH010000010.1"/>
</dbReference>
<evidence type="ECO:0000313" key="2">
    <source>
        <dbReference type="Proteomes" id="UP001176960"/>
    </source>
</evidence>
<name>A0AA35Y1Z7_9PROT</name>
<dbReference type="SUPFAM" id="SSF53383">
    <property type="entry name" value="PLP-dependent transferases"/>
    <property type="match status" value="1"/>
</dbReference>
<sequence length="689" mass="74359">MLQDGLTRTLLETLDRPDLRTIAGPVDVSLDVHLAIPFRVCGPRVVLGGLALERPELSPTLLRHALELARLRLDAPDIGCEYAIFASARLAALFHDLTPEACSTTDILPWIDVLRQDHVPPVQVLHTLWSQLSGMVADAPEQIDGEAAARGLERVWPMLGPTEALMAEGGDARLAVDPDTGLNRYGCSHRPRPWAVTFASSTASSLSERGFEGAENARRRAVVAILRGHNVDQAREASSQDARIALARCYGVMPEQVILAASGTDCELAVLAIAADRANARPLSNILVAPDETGSGVPLAAAGRHFADEAANDAIVTKGARVEGFPDATILHGVAIRDGAGSPRESAEIDAECEATIAREISAGRHVILHQLDMSKTGLVAPREDLLETLLARFDGRLDIVVDACQARLEPARIRQMVAAGIMVMVTGSKFFTGPPFCGALLLPQAHVARLSKARLPRGLSAYAHKAEWPPLLEDNALRDGANFGLALRWHAALAEMLAFLAIPPDRIRATLVAFLEMGRDAIDANPDLELLEPPALIRPPIEGRPGWDDVPTILSFLVRDPQDHERVMVLEDTRRLHRWLNADLSPWIRNSPIASRLCHLGQPVPVNAPQLGDATLAGALRLCAGARLVSGEPSHAGMDPSARLIREFNDARAALAKISLILQNWDSLRAADPVPHYAPLQMDRQGTS</sequence>
<dbReference type="AlphaFoldDB" id="A0AA35Y1Z7"/>
<proteinExistence type="predicted"/>
<organism evidence="1 2">
    <name type="scientific">Brytella acorum</name>
    <dbReference type="NCBI Taxonomy" id="2959299"/>
    <lineage>
        <taxon>Bacteria</taxon>
        <taxon>Pseudomonadati</taxon>
        <taxon>Pseudomonadota</taxon>
        <taxon>Alphaproteobacteria</taxon>
        <taxon>Acetobacterales</taxon>
        <taxon>Acetobacteraceae</taxon>
        <taxon>Brytella</taxon>
    </lineage>
</organism>
<comment type="caution">
    <text evidence="1">The sequence shown here is derived from an EMBL/GenBank/DDBJ whole genome shotgun (WGS) entry which is preliminary data.</text>
</comment>
<dbReference type="Gene3D" id="3.40.640.10">
    <property type="entry name" value="Type I PLP-dependent aspartate aminotransferase-like (Major domain)"/>
    <property type="match status" value="1"/>
</dbReference>
<gene>
    <name evidence="1" type="ORF">LMG32879_001930</name>
</gene>
<dbReference type="InterPro" id="IPR015424">
    <property type="entry name" value="PyrdxlP-dep_Trfase"/>
</dbReference>
<dbReference type="InterPro" id="IPR015421">
    <property type="entry name" value="PyrdxlP-dep_Trfase_major"/>
</dbReference>